<evidence type="ECO:0000313" key="1">
    <source>
        <dbReference type="EMBL" id="GEU40869.1"/>
    </source>
</evidence>
<organism evidence="1">
    <name type="scientific">Tanacetum cinerariifolium</name>
    <name type="common">Dalmatian daisy</name>
    <name type="synonym">Chrysanthemum cinerariifolium</name>
    <dbReference type="NCBI Taxonomy" id="118510"/>
    <lineage>
        <taxon>Eukaryota</taxon>
        <taxon>Viridiplantae</taxon>
        <taxon>Streptophyta</taxon>
        <taxon>Embryophyta</taxon>
        <taxon>Tracheophyta</taxon>
        <taxon>Spermatophyta</taxon>
        <taxon>Magnoliopsida</taxon>
        <taxon>eudicotyledons</taxon>
        <taxon>Gunneridae</taxon>
        <taxon>Pentapetalae</taxon>
        <taxon>asterids</taxon>
        <taxon>campanulids</taxon>
        <taxon>Asterales</taxon>
        <taxon>Asteraceae</taxon>
        <taxon>Asteroideae</taxon>
        <taxon>Anthemideae</taxon>
        <taxon>Anthemidinae</taxon>
        <taxon>Tanacetum</taxon>
    </lineage>
</organism>
<dbReference type="AlphaFoldDB" id="A0A6L2JVU7"/>
<comment type="caution">
    <text evidence="1">The sequence shown here is derived from an EMBL/GenBank/DDBJ whole genome shotgun (WGS) entry which is preliminary data.</text>
</comment>
<gene>
    <name evidence="1" type="ORF">Tci_012847</name>
</gene>
<protein>
    <submittedName>
        <fullName evidence="1">Uncharacterized protein</fullName>
    </submittedName>
</protein>
<accession>A0A6L2JVU7</accession>
<reference evidence="1" key="1">
    <citation type="journal article" date="2019" name="Sci. Rep.">
        <title>Draft genome of Tanacetum cinerariifolium, the natural source of mosquito coil.</title>
        <authorList>
            <person name="Yamashiro T."/>
            <person name="Shiraishi A."/>
            <person name="Satake H."/>
            <person name="Nakayama K."/>
        </authorList>
    </citation>
    <scope>NUCLEOTIDE SEQUENCE</scope>
</reference>
<dbReference type="EMBL" id="BKCJ010001361">
    <property type="protein sequence ID" value="GEU40869.1"/>
    <property type="molecule type" value="Genomic_DNA"/>
</dbReference>
<sequence length="114" mass="12245">MIISRVEILMRARTISSLYMSHLLSLKSSNLGRRKSWGSNIGVSDNTEDEGKTVGGAIGAYGGGIGDSLLVALYACMTFIYRSLRKGEMASEAKRYLEKSSEGSGEVFLGEAGK</sequence>
<name>A0A6L2JVU7_TANCI</name>
<proteinExistence type="predicted"/>